<dbReference type="PANTHER" id="PTHR32370">
    <property type="entry name" value="OS12G0117600 PROTEIN"/>
    <property type="match status" value="1"/>
</dbReference>
<dbReference type="AlphaFoldDB" id="A0AAN7JT09"/>
<evidence type="ECO:0000256" key="2">
    <source>
        <dbReference type="PROSITE-ProRule" id="PRU00982"/>
    </source>
</evidence>
<proteinExistence type="inferred from homology"/>
<dbReference type="Pfam" id="PF03000">
    <property type="entry name" value="NPH3"/>
    <property type="match status" value="1"/>
</dbReference>
<evidence type="ECO:0000313" key="6">
    <source>
        <dbReference type="Proteomes" id="UP001345219"/>
    </source>
</evidence>
<evidence type="ECO:0000259" key="4">
    <source>
        <dbReference type="PROSITE" id="PS51649"/>
    </source>
</evidence>
<evidence type="ECO:0000256" key="1">
    <source>
        <dbReference type="ARBA" id="ARBA00022786"/>
    </source>
</evidence>
<sequence length="449" mass="48969">MNKIAVSESAAVRAPPYAGMESCWLNDFSILDMDCFVKTISGIKSKGVRPDLVGSIITHFASKWLPELSGDDPASAAMGGPGDHLNSPDSITAQWVKKCFFAETLVGILPPEKDSVPCNFLLRLLRTASMVGAEPGCREELEQRAGRQLDGASLKELMIPSFSHTCGTLLDVGLVVRLVKMFLSVDEADAAARSGAALVKVAKLVDGYLAEVALDPNLTVDEFMTLAGALPSHARAMDDGLYRAIDTYLKAHPNLSKQERKALCRLMDSRKLSADASFHAAQNERLPIRAVIQILFSEHNKLSHHVDWSCSFSSTRSPGPTAVTLQQDPSGRCLSKREAAAHEAEIRRLREDVNRLQVLCDTMQAQMERMQVEKKKGSPFFRWKRLGMMPSLKGSGGVATAATVTVKVDEAGGGESEMGFGRLTPVDMKTRLVKGKSGRTPPRWRRSMS</sequence>
<keyword evidence="6" id="KW-1185">Reference proteome</keyword>
<evidence type="ECO:0000256" key="3">
    <source>
        <dbReference type="SAM" id="Coils"/>
    </source>
</evidence>
<keyword evidence="1" id="KW-0833">Ubl conjugation pathway</keyword>
<name>A0AAN7JT09_9MYRT</name>
<dbReference type="InterPro" id="IPR043454">
    <property type="entry name" value="NPH3/RPT2-like"/>
</dbReference>
<dbReference type="InterPro" id="IPR027356">
    <property type="entry name" value="NPH3_dom"/>
</dbReference>
<comment type="similarity">
    <text evidence="2">Belongs to the NPH3 family.</text>
</comment>
<comment type="caution">
    <text evidence="5">The sequence shown here is derived from an EMBL/GenBank/DDBJ whole genome shotgun (WGS) entry which is preliminary data.</text>
</comment>
<dbReference type="EMBL" id="JAXIOK010000015">
    <property type="protein sequence ID" value="KAK4754290.1"/>
    <property type="molecule type" value="Genomic_DNA"/>
</dbReference>
<evidence type="ECO:0000313" key="5">
    <source>
        <dbReference type="EMBL" id="KAK4754290.1"/>
    </source>
</evidence>
<keyword evidence="3" id="KW-0175">Coiled coil</keyword>
<dbReference type="PROSITE" id="PS51649">
    <property type="entry name" value="NPH3"/>
    <property type="match status" value="1"/>
</dbReference>
<protein>
    <recommendedName>
        <fullName evidence="4">NPH3 domain-containing protein</fullName>
    </recommendedName>
</protein>
<feature type="domain" description="NPH3" evidence="4">
    <location>
        <begin position="22"/>
        <end position="301"/>
    </location>
</feature>
<reference evidence="5 6" key="1">
    <citation type="journal article" date="2023" name="Hortic Res">
        <title>Pangenome of water caltrop reveals structural variations and asymmetric subgenome divergence after allopolyploidization.</title>
        <authorList>
            <person name="Zhang X."/>
            <person name="Chen Y."/>
            <person name="Wang L."/>
            <person name="Yuan Y."/>
            <person name="Fang M."/>
            <person name="Shi L."/>
            <person name="Lu R."/>
            <person name="Comes H.P."/>
            <person name="Ma Y."/>
            <person name="Chen Y."/>
            <person name="Huang G."/>
            <person name="Zhou Y."/>
            <person name="Zheng Z."/>
            <person name="Qiu Y."/>
        </authorList>
    </citation>
    <scope>NUCLEOTIDE SEQUENCE [LARGE SCALE GENOMIC DNA]</scope>
    <source>
        <tissue evidence="5">Roots</tissue>
    </source>
</reference>
<accession>A0AAN7JT09</accession>
<organism evidence="5 6">
    <name type="scientific">Trapa incisa</name>
    <dbReference type="NCBI Taxonomy" id="236973"/>
    <lineage>
        <taxon>Eukaryota</taxon>
        <taxon>Viridiplantae</taxon>
        <taxon>Streptophyta</taxon>
        <taxon>Embryophyta</taxon>
        <taxon>Tracheophyta</taxon>
        <taxon>Spermatophyta</taxon>
        <taxon>Magnoliopsida</taxon>
        <taxon>eudicotyledons</taxon>
        <taxon>Gunneridae</taxon>
        <taxon>Pentapetalae</taxon>
        <taxon>rosids</taxon>
        <taxon>malvids</taxon>
        <taxon>Myrtales</taxon>
        <taxon>Lythraceae</taxon>
        <taxon>Trapa</taxon>
    </lineage>
</organism>
<feature type="coiled-coil region" evidence="3">
    <location>
        <begin position="339"/>
        <end position="373"/>
    </location>
</feature>
<dbReference type="Proteomes" id="UP001345219">
    <property type="component" value="Chromosome 2"/>
</dbReference>
<gene>
    <name evidence="5" type="ORF">SAY87_002394</name>
</gene>